<dbReference type="EMBL" id="JADJOT010000004">
    <property type="protein sequence ID" value="MBK7953459.1"/>
    <property type="molecule type" value="Genomic_DNA"/>
</dbReference>
<accession>A0A935W3V6</accession>
<protein>
    <submittedName>
        <fullName evidence="1">Uncharacterized protein</fullName>
    </submittedName>
</protein>
<gene>
    <name evidence="1" type="ORF">IPK02_05520</name>
</gene>
<organism evidence="1 2">
    <name type="scientific">Candidatus Accumulibacter affinis</name>
    <dbReference type="NCBI Taxonomy" id="2954384"/>
    <lineage>
        <taxon>Bacteria</taxon>
        <taxon>Pseudomonadati</taxon>
        <taxon>Pseudomonadota</taxon>
        <taxon>Betaproteobacteria</taxon>
        <taxon>Candidatus Accumulibacter</taxon>
    </lineage>
</organism>
<comment type="caution">
    <text evidence="1">The sequence shown here is derived from an EMBL/GenBank/DDBJ whole genome shotgun (WGS) entry which is preliminary data.</text>
</comment>
<dbReference type="Proteomes" id="UP000706151">
    <property type="component" value="Unassembled WGS sequence"/>
</dbReference>
<reference evidence="1 2" key="1">
    <citation type="submission" date="2020-10" db="EMBL/GenBank/DDBJ databases">
        <title>Connecting structure to function with the recovery of over 1000 high-quality activated sludge metagenome-assembled genomes encoding full-length rRNA genes using long-read sequencing.</title>
        <authorList>
            <person name="Singleton C.M."/>
            <person name="Petriglieri F."/>
            <person name="Kristensen J.M."/>
            <person name="Kirkegaard R.H."/>
            <person name="Michaelsen T.Y."/>
            <person name="Andersen M.H."/>
            <person name="Karst S.M."/>
            <person name="Dueholm M.S."/>
            <person name="Nielsen P.H."/>
            <person name="Albertsen M."/>
        </authorList>
    </citation>
    <scope>NUCLEOTIDE SEQUENCE [LARGE SCALE GENOMIC DNA]</scope>
    <source>
        <strain evidence="1">Fred_18-Q3-R57-64_BAT3C.720</strain>
    </source>
</reference>
<proteinExistence type="predicted"/>
<name>A0A935W3V6_9PROT</name>
<dbReference type="AlphaFoldDB" id="A0A935W3V6"/>
<sequence>MSLAANVCLLLSEWISFLLVAVPPPFPRRTFVELLIGCLLNPEGWVTQAIGAIRREALDLLQAHRAGTAAGHRTVAAFVAAGADGVPGRTGD</sequence>
<evidence type="ECO:0000313" key="1">
    <source>
        <dbReference type="EMBL" id="MBK7953459.1"/>
    </source>
</evidence>
<evidence type="ECO:0000313" key="2">
    <source>
        <dbReference type="Proteomes" id="UP000706151"/>
    </source>
</evidence>